<evidence type="ECO:0000256" key="1">
    <source>
        <dbReference type="SAM" id="Phobius"/>
    </source>
</evidence>
<name>A0A3N6MBS4_NATCH</name>
<accession>A0A3N6MBS4</accession>
<gene>
    <name evidence="2" type="ORF">EA472_12670</name>
</gene>
<reference evidence="2 3" key="1">
    <citation type="submission" date="2018-10" db="EMBL/GenBank/DDBJ databases">
        <title>Natrarchaeobius chitinivorans gen. nov., sp. nov., and Natrarchaeobius haloalkaliphilus sp. nov., alkaliphilic, chitin-utilizing haloarchaea from hypersaline alkaline lakes.</title>
        <authorList>
            <person name="Sorokin D.Y."/>
            <person name="Elcheninov A.G."/>
            <person name="Kostrikina N.A."/>
            <person name="Bale N.J."/>
            <person name="Sinninghe Damste J.S."/>
            <person name="Khijniak T.V."/>
            <person name="Kublanov I.V."/>
            <person name="Toshchakov S.V."/>
        </authorList>
    </citation>
    <scope>NUCLEOTIDE SEQUENCE [LARGE SCALE GENOMIC DNA]</scope>
    <source>
        <strain evidence="2 3">AArcht7</strain>
    </source>
</reference>
<dbReference type="AlphaFoldDB" id="A0A3N6MBS4"/>
<comment type="caution">
    <text evidence="2">The sequence shown here is derived from an EMBL/GenBank/DDBJ whole genome shotgun (WGS) entry which is preliminary data.</text>
</comment>
<dbReference type="EMBL" id="REFZ01000007">
    <property type="protein sequence ID" value="RQH00058.1"/>
    <property type="molecule type" value="Genomic_DNA"/>
</dbReference>
<evidence type="ECO:0000313" key="3">
    <source>
        <dbReference type="Proteomes" id="UP000281431"/>
    </source>
</evidence>
<keyword evidence="1" id="KW-0812">Transmembrane</keyword>
<keyword evidence="3" id="KW-1185">Reference proteome</keyword>
<keyword evidence="1" id="KW-1133">Transmembrane helix</keyword>
<keyword evidence="1" id="KW-0472">Membrane</keyword>
<dbReference type="Pfam" id="PF26448">
    <property type="entry name" value="DUF8127"/>
    <property type="match status" value="1"/>
</dbReference>
<dbReference type="Proteomes" id="UP000281431">
    <property type="component" value="Unassembled WGS sequence"/>
</dbReference>
<sequence length="223" mass="23576">MSPPSIHRFAFSVSAILLATALAFSVVGLAGPPSLSATEFDPETDHAELASAPNIHDADRGSPPRDDVREAFEAATDDGHYEGTIPNASTTYSFLWNDRYEFVRFEGTFYEFEANVDGESIVVEADERSSESVADELAVSLENASAPAREAIETGEPVEAPDGNPESSIVVDDGTYYVLTLGHGSGGSVGVWSVIVAVAILVVGVVGVATVGGTLWLRRRRGT</sequence>
<proteinExistence type="predicted"/>
<protein>
    <submittedName>
        <fullName evidence="2">Uncharacterized protein</fullName>
    </submittedName>
</protein>
<evidence type="ECO:0000313" key="2">
    <source>
        <dbReference type="EMBL" id="RQH00058.1"/>
    </source>
</evidence>
<feature type="transmembrane region" description="Helical" evidence="1">
    <location>
        <begin position="191"/>
        <end position="217"/>
    </location>
</feature>
<organism evidence="2 3">
    <name type="scientific">Natrarchaeobius chitinivorans</name>
    <dbReference type="NCBI Taxonomy" id="1679083"/>
    <lineage>
        <taxon>Archaea</taxon>
        <taxon>Methanobacteriati</taxon>
        <taxon>Methanobacteriota</taxon>
        <taxon>Stenosarchaea group</taxon>
        <taxon>Halobacteria</taxon>
        <taxon>Halobacteriales</taxon>
        <taxon>Natrialbaceae</taxon>
        <taxon>Natrarchaeobius</taxon>
    </lineage>
</organism>
<dbReference type="OrthoDB" id="203764at2157"/>
<dbReference type="InterPro" id="IPR058440">
    <property type="entry name" value="DUF8127"/>
</dbReference>